<evidence type="ECO:0000259" key="5">
    <source>
        <dbReference type="PROSITE" id="PS50893"/>
    </source>
</evidence>
<comment type="similarity">
    <text evidence="1">Belongs to the ABC transporter superfamily.</text>
</comment>
<dbReference type="InterPro" id="IPR003593">
    <property type="entry name" value="AAA+_ATPase"/>
</dbReference>
<dbReference type="Gene3D" id="3.40.50.300">
    <property type="entry name" value="P-loop containing nucleotide triphosphate hydrolases"/>
    <property type="match status" value="1"/>
</dbReference>
<reference evidence="6 7" key="1">
    <citation type="submission" date="2024-03" db="EMBL/GenBank/DDBJ databases">
        <title>Human intestinal bacterial collection.</title>
        <authorList>
            <person name="Pauvert C."/>
            <person name="Hitch T.C.A."/>
            <person name="Clavel T."/>
        </authorList>
    </citation>
    <scope>NUCLEOTIDE SEQUENCE [LARGE SCALE GENOMIC DNA]</scope>
    <source>
        <strain evidence="6 7">CLA-JM-H44</strain>
    </source>
</reference>
<dbReference type="PROSITE" id="PS00211">
    <property type="entry name" value="ABC_TRANSPORTER_1"/>
    <property type="match status" value="1"/>
</dbReference>
<dbReference type="InterPro" id="IPR003439">
    <property type="entry name" value="ABC_transporter-like_ATP-bd"/>
</dbReference>
<feature type="domain" description="ABC transporter" evidence="5">
    <location>
        <begin position="5"/>
        <end position="230"/>
    </location>
</feature>
<gene>
    <name evidence="6" type="ORF">WMO26_03820</name>
</gene>
<evidence type="ECO:0000256" key="3">
    <source>
        <dbReference type="ARBA" id="ARBA00022741"/>
    </source>
</evidence>
<name>A0ABV1DY33_9FIRM</name>
<organism evidence="6 7">
    <name type="scientific">Solibaculum intestinale</name>
    <dbReference type="NCBI Taxonomy" id="3133165"/>
    <lineage>
        <taxon>Bacteria</taxon>
        <taxon>Bacillati</taxon>
        <taxon>Bacillota</taxon>
        <taxon>Clostridia</taxon>
        <taxon>Eubacteriales</taxon>
        <taxon>Oscillospiraceae</taxon>
        <taxon>Solibaculum</taxon>
    </lineage>
</organism>
<evidence type="ECO:0000313" key="7">
    <source>
        <dbReference type="Proteomes" id="UP001489509"/>
    </source>
</evidence>
<dbReference type="EMBL" id="JBBMFD010000004">
    <property type="protein sequence ID" value="MEQ2439953.1"/>
    <property type="molecule type" value="Genomic_DNA"/>
</dbReference>
<dbReference type="GO" id="GO:0005524">
    <property type="term" value="F:ATP binding"/>
    <property type="evidence" value="ECO:0007669"/>
    <property type="project" value="UniProtKB-KW"/>
</dbReference>
<accession>A0ABV1DY33</accession>
<dbReference type="SMART" id="SM00382">
    <property type="entry name" value="AAA"/>
    <property type="match status" value="1"/>
</dbReference>
<sequence length="303" mass="33353">MPLILETNGLTKLYGGRAAVNQVSLHVKEGDIYGFIGKNGAGKTTFMRLVTGLARPDKGSMTLFGGQDFSRSRRRIGSMIEYPSLYPNMTARQNLEAHRLLLGIPEKGSVDEALKTVRLAETGNKKVKHFSLGMRQRLGIAQCLLGHPDFLILDEPINGLDPTGIKEIRDLLLTLNGEKGITILLSSHILGELAKIATCYGIINQGVLVDEFSKDELQTRCRRCLRIQVDDVKKAAQVLESILKTDQFDVLPDQTIRLFGYLEDSGMVNTTLVQNGVTVRTIAPAGQDLEGYFMQRMGGYGNA</sequence>
<evidence type="ECO:0000256" key="1">
    <source>
        <dbReference type="ARBA" id="ARBA00005417"/>
    </source>
</evidence>
<evidence type="ECO:0000256" key="2">
    <source>
        <dbReference type="ARBA" id="ARBA00022448"/>
    </source>
</evidence>
<protein>
    <submittedName>
        <fullName evidence="6">ABC transporter ATP-binding protein</fullName>
    </submittedName>
</protein>
<dbReference type="Pfam" id="PF00005">
    <property type="entry name" value="ABC_tran"/>
    <property type="match status" value="1"/>
</dbReference>
<evidence type="ECO:0000313" key="6">
    <source>
        <dbReference type="EMBL" id="MEQ2439953.1"/>
    </source>
</evidence>
<dbReference type="InterPro" id="IPR017871">
    <property type="entry name" value="ABC_transporter-like_CS"/>
</dbReference>
<proteinExistence type="inferred from homology"/>
<dbReference type="PANTHER" id="PTHR43335:SF8">
    <property type="entry name" value="ABC TRANSPORTER, ATP-BINDING PROTEIN"/>
    <property type="match status" value="1"/>
</dbReference>
<dbReference type="CDD" id="cd03268">
    <property type="entry name" value="ABC_BcrA_bacitracin_resist"/>
    <property type="match status" value="1"/>
</dbReference>
<dbReference type="SUPFAM" id="SSF52540">
    <property type="entry name" value="P-loop containing nucleoside triphosphate hydrolases"/>
    <property type="match status" value="1"/>
</dbReference>
<keyword evidence="4 6" id="KW-0067">ATP-binding</keyword>
<dbReference type="InterPro" id="IPR027417">
    <property type="entry name" value="P-loop_NTPase"/>
</dbReference>
<keyword evidence="3" id="KW-0547">Nucleotide-binding</keyword>
<evidence type="ECO:0000256" key="4">
    <source>
        <dbReference type="ARBA" id="ARBA00022840"/>
    </source>
</evidence>
<dbReference type="Proteomes" id="UP001489509">
    <property type="component" value="Unassembled WGS sequence"/>
</dbReference>
<dbReference type="RefSeq" id="WP_349218254.1">
    <property type="nucleotide sequence ID" value="NZ_JBBMFD010000004.1"/>
</dbReference>
<dbReference type="PROSITE" id="PS50893">
    <property type="entry name" value="ABC_TRANSPORTER_2"/>
    <property type="match status" value="1"/>
</dbReference>
<keyword evidence="2" id="KW-0813">Transport</keyword>
<dbReference type="PANTHER" id="PTHR43335">
    <property type="entry name" value="ABC TRANSPORTER, ATP-BINDING PROTEIN"/>
    <property type="match status" value="1"/>
</dbReference>
<keyword evidence="7" id="KW-1185">Reference proteome</keyword>
<comment type="caution">
    <text evidence="6">The sequence shown here is derived from an EMBL/GenBank/DDBJ whole genome shotgun (WGS) entry which is preliminary data.</text>
</comment>